<comment type="caution">
    <text evidence="3">The sequence shown here is derived from an EMBL/GenBank/DDBJ whole genome shotgun (WGS) entry which is preliminary data.</text>
</comment>
<keyword evidence="4" id="KW-1185">Reference proteome</keyword>
<keyword evidence="1" id="KW-0472">Membrane</keyword>
<evidence type="ECO:0000259" key="2">
    <source>
        <dbReference type="Pfam" id="PF13038"/>
    </source>
</evidence>
<gene>
    <name evidence="3" type="ORF">HNQ44_002723</name>
</gene>
<dbReference type="Proteomes" id="UP000525923">
    <property type="component" value="Unassembled WGS sequence"/>
</dbReference>
<feature type="transmembrane region" description="Helical" evidence="1">
    <location>
        <begin position="34"/>
        <end position="52"/>
    </location>
</feature>
<keyword evidence="1" id="KW-1133">Transmembrane helix</keyword>
<keyword evidence="1" id="KW-0812">Transmembrane</keyword>
<sequence length="122" mass="13871">MTSKPILLSASIFSSIILSFMLYTPWSFLKWLDAVFLVGLVLLMAAAAMSLIEGKFFEAFIHSTKNFFAKVNKKEQLIRESEKRSFENPSFDKVFPARKNFFIIGMLLSGGSLLLSAAFYYF</sequence>
<reference evidence="3 4" key="1">
    <citation type="submission" date="2020-08" db="EMBL/GenBank/DDBJ databases">
        <title>Genomic Encyclopedia of Type Strains, Phase IV (KMG-IV): sequencing the most valuable type-strain genomes for metagenomic binning, comparative biology and taxonomic classification.</title>
        <authorList>
            <person name="Goeker M."/>
        </authorList>
    </citation>
    <scope>NUCLEOTIDE SEQUENCE [LARGE SCALE GENOMIC DNA]</scope>
    <source>
        <strain evidence="3 4">DSM 15895</strain>
    </source>
</reference>
<dbReference type="AlphaFoldDB" id="A0A7W8CTC1"/>
<dbReference type="RefSeq" id="WP_135505843.1">
    <property type="nucleotide sequence ID" value="NZ_CP181055.1"/>
</dbReference>
<feature type="transmembrane region" description="Helical" evidence="1">
    <location>
        <begin position="101"/>
        <end position="121"/>
    </location>
</feature>
<dbReference type="EMBL" id="JACHHE010000008">
    <property type="protein sequence ID" value="MBB5181258.1"/>
    <property type="molecule type" value="Genomic_DNA"/>
</dbReference>
<proteinExistence type="predicted"/>
<name>A0A7W8CTC1_9BACL</name>
<dbReference type="InterPro" id="IPR025007">
    <property type="entry name" value="DUF3899"/>
</dbReference>
<evidence type="ECO:0000256" key="1">
    <source>
        <dbReference type="SAM" id="Phobius"/>
    </source>
</evidence>
<feature type="transmembrane region" description="Helical" evidence="1">
    <location>
        <begin position="7"/>
        <end position="28"/>
    </location>
</feature>
<protein>
    <recommendedName>
        <fullName evidence="2">DUF3899 domain-containing protein</fullName>
    </recommendedName>
</protein>
<organism evidence="3 4">
    <name type="scientific">Planococcus koreensis</name>
    <dbReference type="NCBI Taxonomy" id="112331"/>
    <lineage>
        <taxon>Bacteria</taxon>
        <taxon>Bacillati</taxon>
        <taxon>Bacillota</taxon>
        <taxon>Bacilli</taxon>
        <taxon>Bacillales</taxon>
        <taxon>Caryophanaceae</taxon>
        <taxon>Planococcus</taxon>
    </lineage>
</organism>
<dbReference type="Pfam" id="PF13038">
    <property type="entry name" value="DUF3899"/>
    <property type="match status" value="1"/>
</dbReference>
<evidence type="ECO:0000313" key="4">
    <source>
        <dbReference type="Proteomes" id="UP000525923"/>
    </source>
</evidence>
<evidence type="ECO:0000313" key="3">
    <source>
        <dbReference type="EMBL" id="MBB5181258.1"/>
    </source>
</evidence>
<accession>A0A7W8CTC1</accession>
<dbReference type="OrthoDB" id="2428269at2"/>
<feature type="domain" description="DUF3899" evidence="2">
    <location>
        <begin position="33"/>
        <end position="115"/>
    </location>
</feature>